<dbReference type="OrthoDB" id="2382185at2"/>
<dbReference type="Gene3D" id="3.30.310.160">
    <property type="entry name" value="YycH protein, domain 2"/>
    <property type="match status" value="1"/>
</dbReference>
<evidence type="ECO:0000313" key="2">
    <source>
        <dbReference type="EMBL" id="TCT24595.1"/>
    </source>
</evidence>
<evidence type="ECO:0000259" key="1">
    <source>
        <dbReference type="Pfam" id="PF07435"/>
    </source>
</evidence>
<name>A0A4R3N694_9BACI</name>
<dbReference type="Pfam" id="PF07435">
    <property type="entry name" value="YycH"/>
    <property type="match status" value="1"/>
</dbReference>
<dbReference type="InterPro" id="IPR042274">
    <property type="entry name" value="YycH/YycI_2"/>
</dbReference>
<dbReference type="CDD" id="cd15787">
    <property type="entry name" value="YycH_N"/>
    <property type="match status" value="1"/>
</dbReference>
<gene>
    <name evidence="2" type="ORF">EDD68_10547</name>
</gene>
<dbReference type="RefSeq" id="WP_132371323.1">
    <property type="nucleotide sequence ID" value="NZ_SMAN01000005.1"/>
</dbReference>
<evidence type="ECO:0000313" key="3">
    <source>
        <dbReference type="Proteomes" id="UP000294650"/>
    </source>
</evidence>
<protein>
    <submittedName>
        <fullName evidence="2">Regulatory protein YycH of two-component signal transduction system YycFG</fullName>
    </submittedName>
</protein>
<feature type="domain" description="Regulatory protein YycH" evidence="1">
    <location>
        <begin position="4"/>
        <end position="427"/>
    </location>
</feature>
<organism evidence="2 3">
    <name type="scientific">Melghiribacillus thermohalophilus</name>
    <dbReference type="NCBI Taxonomy" id="1324956"/>
    <lineage>
        <taxon>Bacteria</taxon>
        <taxon>Bacillati</taxon>
        <taxon>Bacillota</taxon>
        <taxon>Bacilli</taxon>
        <taxon>Bacillales</taxon>
        <taxon>Bacillaceae</taxon>
        <taxon>Melghiribacillus</taxon>
    </lineage>
</organism>
<reference evidence="2 3" key="1">
    <citation type="submission" date="2019-03" db="EMBL/GenBank/DDBJ databases">
        <title>Genomic Encyclopedia of Type Strains, Phase IV (KMG-IV): sequencing the most valuable type-strain genomes for metagenomic binning, comparative biology and taxonomic classification.</title>
        <authorList>
            <person name="Goeker M."/>
        </authorList>
    </citation>
    <scope>NUCLEOTIDE SEQUENCE [LARGE SCALE GENOMIC DNA]</scope>
    <source>
        <strain evidence="2 3">DSM 25894</strain>
    </source>
</reference>
<dbReference type="Proteomes" id="UP000294650">
    <property type="component" value="Unassembled WGS sequence"/>
</dbReference>
<dbReference type="InterPro" id="IPR009996">
    <property type="entry name" value="YycH"/>
</dbReference>
<dbReference type="EMBL" id="SMAN01000005">
    <property type="protein sequence ID" value="TCT24595.1"/>
    <property type="molecule type" value="Genomic_DNA"/>
</dbReference>
<accession>A0A4R3N694</accession>
<proteinExistence type="predicted"/>
<sequence>MNVERMKTIVLTFLVALSLVLTVALWNYQPKYYDEIENTDYLYETKLNGQTKKIEELITPYRVLFRESDGLYGLKDHSDLSIIFSEIQKWQIDEVDYYTISGREVKKPNVEIAFPTELPLTVLQTMFTLEEKETFPDWEFDRIIFRLVNQQQALEVIFASSHHDQTLNAKIQNSEAYAYLERYFINKDLLMEMISFTVNGQDPFYLPAAEIELPKRTFTVNKLQTKPMINILFSDPSLVETSITSFGERNYTDGNKQLSVYNDYMYFVNPLTSDDHDVDKQNMIRRSINFVNDHQGWTNEFRLTSMDEVENTIEYQMTVDYYPVFHPSDFSVIEIEWKNQQIHAYNRPLMKLATLFHSDGQKETLSSGYAVMDYLENHQDQYDPFLIEDIQIGYTMKAREGISHIMSLEPEWYIKYNGRWQLLFSHEEQGEETDAVGTN</sequence>
<dbReference type="AlphaFoldDB" id="A0A4R3N694"/>
<comment type="caution">
    <text evidence="2">The sequence shown here is derived from an EMBL/GenBank/DDBJ whole genome shotgun (WGS) entry which is preliminary data.</text>
</comment>
<keyword evidence="3" id="KW-1185">Reference proteome</keyword>